<proteinExistence type="predicted"/>
<dbReference type="EMBL" id="CP003360">
    <property type="protein sequence ID" value="AFM24793.1"/>
    <property type="molecule type" value="Genomic_DNA"/>
</dbReference>
<evidence type="ECO:0000313" key="2">
    <source>
        <dbReference type="EMBL" id="AFM24793.1"/>
    </source>
</evidence>
<dbReference type="KEGG" id="dti:Desti_2094"/>
<evidence type="ECO:0000313" key="3">
    <source>
        <dbReference type="Proteomes" id="UP000006055"/>
    </source>
</evidence>
<sequence length="101" mass="10317">MKFKTKSFFIVAATLAVFLVMCFQVMAQGFNGFSANYGVGGQGWSAGNWNGSDLVPDDYTRNGIAWGAIGTSTTGVGVGIGYGGGGIAIKVPGTGTIRLGQ</sequence>
<dbReference type="HOGENOM" id="CLU_2286966_0_0_7"/>
<gene>
    <name evidence="2" type="ordered locus">Desti_2094</name>
</gene>
<organism evidence="2 3">
    <name type="scientific">Desulfomonile tiedjei (strain ATCC 49306 / DSM 6799 / DCB-1)</name>
    <dbReference type="NCBI Taxonomy" id="706587"/>
    <lineage>
        <taxon>Bacteria</taxon>
        <taxon>Pseudomonadati</taxon>
        <taxon>Thermodesulfobacteriota</taxon>
        <taxon>Desulfomonilia</taxon>
        <taxon>Desulfomonilales</taxon>
        <taxon>Desulfomonilaceae</taxon>
        <taxon>Desulfomonile</taxon>
    </lineage>
</organism>
<evidence type="ECO:0000256" key="1">
    <source>
        <dbReference type="SAM" id="SignalP"/>
    </source>
</evidence>
<evidence type="ECO:0008006" key="4">
    <source>
        <dbReference type="Google" id="ProtNLM"/>
    </source>
</evidence>
<keyword evidence="1" id="KW-0732">Signal</keyword>
<name>I4C5F2_DESTA</name>
<dbReference type="RefSeq" id="WP_014809937.1">
    <property type="nucleotide sequence ID" value="NC_018025.1"/>
</dbReference>
<dbReference type="Proteomes" id="UP000006055">
    <property type="component" value="Chromosome"/>
</dbReference>
<dbReference type="AlphaFoldDB" id="I4C5F2"/>
<accession>I4C5F2</accession>
<feature type="chain" id="PRO_5003686984" description="Secreted protein" evidence="1">
    <location>
        <begin position="28"/>
        <end position="101"/>
    </location>
</feature>
<protein>
    <recommendedName>
        <fullName evidence="4">Secreted protein</fullName>
    </recommendedName>
</protein>
<keyword evidence="3" id="KW-1185">Reference proteome</keyword>
<feature type="signal peptide" evidence="1">
    <location>
        <begin position="1"/>
        <end position="27"/>
    </location>
</feature>
<reference evidence="3" key="1">
    <citation type="submission" date="2012-06" db="EMBL/GenBank/DDBJ databases">
        <title>Complete sequence of chromosome of Desulfomonile tiedjei DSM 6799.</title>
        <authorList>
            <person name="Lucas S."/>
            <person name="Copeland A."/>
            <person name="Lapidus A."/>
            <person name="Glavina del Rio T."/>
            <person name="Dalin E."/>
            <person name="Tice H."/>
            <person name="Bruce D."/>
            <person name="Goodwin L."/>
            <person name="Pitluck S."/>
            <person name="Peters L."/>
            <person name="Ovchinnikova G."/>
            <person name="Zeytun A."/>
            <person name="Lu M."/>
            <person name="Kyrpides N."/>
            <person name="Mavromatis K."/>
            <person name="Ivanova N."/>
            <person name="Brettin T."/>
            <person name="Detter J.C."/>
            <person name="Han C."/>
            <person name="Larimer F."/>
            <person name="Land M."/>
            <person name="Hauser L."/>
            <person name="Markowitz V."/>
            <person name="Cheng J.-F."/>
            <person name="Hugenholtz P."/>
            <person name="Woyke T."/>
            <person name="Wu D."/>
            <person name="Spring S."/>
            <person name="Schroeder M."/>
            <person name="Brambilla E."/>
            <person name="Klenk H.-P."/>
            <person name="Eisen J.A."/>
        </authorList>
    </citation>
    <scope>NUCLEOTIDE SEQUENCE [LARGE SCALE GENOMIC DNA]</scope>
    <source>
        <strain evidence="3">ATCC 49306 / DSM 6799 / DCB-1</strain>
    </source>
</reference>